<dbReference type="InterPro" id="IPR003115">
    <property type="entry name" value="ParB_N"/>
</dbReference>
<dbReference type="OrthoDB" id="3176965at2"/>
<feature type="compositionally biased region" description="Polar residues" evidence="1">
    <location>
        <begin position="121"/>
        <end position="132"/>
    </location>
</feature>
<protein>
    <submittedName>
        <fullName evidence="3">Chromosome partitioning protein ParB</fullName>
    </submittedName>
</protein>
<dbReference type="InterPro" id="IPR050336">
    <property type="entry name" value="Chromosome_partition/occlusion"/>
</dbReference>
<comment type="caution">
    <text evidence="3">The sequence shown here is derived from an EMBL/GenBank/DDBJ whole genome shotgun (WGS) entry which is preliminary data.</text>
</comment>
<evidence type="ECO:0000259" key="2">
    <source>
        <dbReference type="SMART" id="SM00470"/>
    </source>
</evidence>
<dbReference type="RefSeq" id="WP_157325402.1">
    <property type="nucleotide sequence ID" value="NZ_BMFX01000013.1"/>
</dbReference>
<gene>
    <name evidence="3" type="ORF">GNZ21_14000</name>
</gene>
<dbReference type="Gene3D" id="3.90.1530.30">
    <property type="match status" value="1"/>
</dbReference>
<feature type="region of interest" description="Disordered" evidence="1">
    <location>
        <begin position="220"/>
        <end position="254"/>
    </location>
</feature>
<proteinExistence type="predicted"/>
<dbReference type="SUPFAM" id="SSF110849">
    <property type="entry name" value="ParB/Sulfiredoxin"/>
    <property type="match status" value="1"/>
</dbReference>
<organism evidence="3 4">
    <name type="scientific">Nesterenkonia alkaliphila</name>
    <dbReference type="NCBI Taxonomy" id="1463631"/>
    <lineage>
        <taxon>Bacteria</taxon>
        <taxon>Bacillati</taxon>
        <taxon>Actinomycetota</taxon>
        <taxon>Actinomycetes</taxon>
        <taxon>Micrococcales</taxon>
        <taxon>Micrococcaceae</taxon>
        <taxon>Nesterenkonia</taxon>
    </lineage>
</organism>
<dbReference type="GO" id="GO:0005694">
    <property type="term" value="C:chromosome"/>
    <property type="evidence" value="ECO:0007669"/>
    <property type="project" value="TreeGrafter"/>
</dbReference>
<sequence length="358" mass="39252">MNEEHIELNRKVEAITVGHRHRKDLGDIDALATSIEDHGLLQPPTITPEGFLVCGARRLAAVRKLGWRKVSVWVRSGLSTRLGQLMAEQDENTLHKPLSQREAAALYRELKGIMGEDATRRQSATWFSSERQPGSDGPATVAGPSPGPPGETRQQAAQMVTGRASYTTLERISDLERLAGDATEPDSVRDRARAELEAIDAGGSVKAAHQRTQAELSLAELDRISTDTSLPPDERASARAEAEALREDRPEEASSLQALADAALARAHSERDDTEAPLSTPKTVAATPKKYPVKAFLMTWGELIDWWVHYDVEELAAELTDEQLESFLTTVDGTAAFAHRLRTLRESPAETGRHLHAI</sequence>
<evidence type="ECO:0000313" key="4">
    <source>
        <dbReference type="Proteomes" id="UP000460157"/>
    </source>
</evidence>
<evidence type="ECO:0000313" key="3">
    <source>
        <dbReference type="EMBL" id="MVT27448.1"/>
    </source>
</evidence>
<feature type="region of interest" description="Disordered" evidence="1">
    <location>
        <begin position="118"/>
        <end position="153"/>
    </location>
</feature>
<dbReference type="Pfam" id="PF02195">
    <property type="entry name" value="ParB_N"/>
    <property type="match status" value="1"/>
</dbReference>
<reference evidence="3 4" key="1">
    <citation type="submission" date="2019-12" db="EMBL/GenBank/DDBJ databases">
        <title>Nesterenkonia muleiensis sp. nov., a novel actinobacterium isolated from sap of Populus euphratica.</title>
        <authorList>
            <person name="Wang R."/>
        </authorList>
    </citation>
    <scope>NUCLEOTIDE SEQUENCE [LARGE SCALE GENOMIC DNA]</scope>
    <source>
        <strain evidence="3 4">F10</strain>
    </source>
</reference>
<dbReference type="SMART" id="SM00470">
    <property type="entry name" value="ParB"/>
    <property type="match status" value="1"/>
</dbReference>
<accession>A0A7K1ULT6</accession>
<feature type="compositionally biased region" description="Basic and acidic residues" evidence="1">
    <location>
        <begin position="232"/>
        <end position="252"/>
    </location>
</feature>
<dbReference type="EMBL" id="WRPM01000098">
    <property type="protein sequence ID" value="MVT27448.1"/>
    <property type="molecule type" value="Genomic_DNA"/>
</dbReference>
<dbReference type="GO" id="GO:0007059">
    <property type="term" value="P:chromosome segregation"/>
    <property type="evidence" value="ECO:0007669"/>
    <property type="project" value="TreeGrafter"/>
</dbReference>
<dbReference type="Proteomes" id="UP000460157">
    <property type="component" value="Unassembled WGS sequence"/>
</dbReference>
<dbReference type="PANTHER" id="PTHR33375">
    <property type="entry name" value="CHROMOSOME-PARTITIONING PROTEIN PARB-RELATED"/>
    <property type="match status" value="1"/>
</dbReference>
<dbReference type="PANTHER" id="PTHR33375:SF1">
    <property type="entry name" value="CHROMOSOME-PARTITIONING PROTEIN PARB-RELATED"/>
    <property type="match status" value="1"/>
</dbReference>
<dbReference type="InterPro" id="IPR036086">
    <property type="entry name" value="ParB/Sulfiredoxin_sf"/>
</dbReference>
<name>A0A7K1ULT6_9MICC</name>
<evidence type="ECO:0000256" key="1">
    <source>
        <dbReference type="SAM" id="MobiDB-lite"/>
    </source>
</evidence>
<feature type="domain" description="ParB-like N-terminal" evidence="2">
    <location>
        <begin position="8"/>
        <end position="93"/>
    </location>
</feature>
<keyword evidence="4" id="KW-1185">Reference proteome</keyword>
<dbReference type="AlphaFoldDB" id="A0A7K1ULT6"/>